<dbReference type="AlphaFoldDB" id="A0A841T9C1"/>
<dbReference type="Pfam" id="PF00126">
    <property type="entry name" value="HTH_1"/>
    <property type="match status" value="1"/>
</dbReference>
<dbReference type="Pfam" id="PF03466">
    <property type="entry name" value="LysR_substrate"/>
    <property type="match status" value="1"/>
</dbReference>
<evidence type="ECO:0000256" key="4">
    <source>
        <dbReference type="ARBA" id="ARBA00023163"/>
    </source>
</evidence>
<dbReference type="SUPFAM" id="SSF46785">
    <property type="entry name" value="Winged helix' DNA-binding domain"/>
    <property type="match status" value="1"/>
</dbReference>
<accession>A0A841T9C1</accession>
<evidence type="ECO:0000313" key="7">
    <source>
        <dbReference type="Proteomes" id="UP000535838"/>
    </source>
</evidence>
<keyword evidence="2" id="KW-0805">Transcription regulation</keyword>
<proteinExistence type="inferred from homology"/>
<keyword evidence="4" id="KW-0804">Transcription</keyword>
<dbReference type="CDD" id="cd05466">
    <property type="entry name" value="PBP2_LTTR_substrate"/>
    <property type="match status" value="1"/>
</dbReference>
<dbReference type="SUPFAM" id="SSF53850">
    <property type="entry name" value="Periplasmic binding protein-like II"/>
    <property type="match status" value="1"/>
</dbReference>
<dbReference type="GO" id="GO:0032993">
    <property type="term" value="C:protein-DNA complex"/>
    <property type="evidence" value="ECO:0007669"/>
    <property type="project" value="TreeGrafter"/>
</dbReference>
<evidence type="ECO:0000256" key="2">
    <source>
        <dbReference type="ARBA" id="ARBA00023015"/>
    </source>
</evidence>
<dbReference type="EMBL" id="JACJVQ010000032">
    <property type="protein sequence ID" value="MBB6638447.1"/>
    <property type="molecule type" value="Genomic_DNA"/>
</dbReference>
<dbReference type="FunFam" id="1.10.10.10:FF:000001">
    <property type="entry name" value="LysR family transcriptional regulator"/>
    <property type="match status" value="1"/>
</dbReference>
<evidence type="ECO:0000313" key="6">
    <source>
        <dbReference type="EMBL" id="MBB6638447.1"/>
    </source>
</evidence>
<protein>
    <submittedName>
        <fullName evidence="6">LysR family transcriptional regulator</fullName>
    </submittedName>
</protein>
<dbReference type="PRINTS" id="PR00039">
    <property type="entry name" value="HTHLYSR"/>
</dbReference>
<comment type="similarity">
    <text evidence="1">Belongs to the LysR transcriptional regulatory family.</text>
</comment>
<feature type="domain" description="HTH lysR-type" evidence="5">
    <location>
        <begin position="1"/>
        <end position="58"/>
    </location>
</feature>
<dbReference type="Gene3D" id="3.40.190.290">
    <property type="match status" value="1"/>
</dbReference>
<dbReference type="RefSeq" id="WP_185123641.1">
    <property type="nucleotide sequence ID" value="NZ_JACJVQ010000032.1"/>
</dbReference>
<dbReference type="PROSITE" id="PS50931">
    <property type="entry name" value="HTH_LYSR"/>
    <property type="match status" value="1"/>
</dbReference>
<dbReference type="InterPro" id="IPR036388">
    <property type="entry name" value="WH-like_DNA-bd_sf"/>
</dbReference>
<comment type="caution">
    <text evidence="6">The sequence shown here is derived from an EMBL/GenBank/DDBJ whole genome shotgun (WGS) entry which is preliminary data.</text>
</comment>
<evidence type="ECO:0000256" key="1">
    <source>
        <dbReference type="ARBA" id="ARBA00009437"/>
    </source>
</evidence>
<dbReference type="InterPro" id="IPR036390">
    <property type="entry name" value="WH_DNA-bd_sf"/>
</dbReference>
<dbReference type="PANTHER" id="PTHR30346">
    <property type="entry name" value="TRANSCRIPTIONAL DUAL REGULATOR HCAR-RELATED"/>
    <property type="match status" value="1"/>
</dbReference>
<dbReference type="InterPro" id="IPR000847">
    <property type="entry name" value="LysR_HTH_N"/>
</dbReference>
<name>A0A841T9C1_9BACL</name>
<evidence type="ECO:0000256" key="3">
    <source>
        <dbReference type="ARBA" id="ARBA00023125"/>
    </source>
</evidence>
<sequence length="297" mass="32862">MDIRQLRYFIAIVEERTVSAAAKRLHLSQPPLSQQLKAMEEELGTPLVERNGKTLGITEAGHRLYEYALQMVELMEAAKTEVQEVGSGMNGKLAIGVNTLSVEELPELLRRFRLRYPKISYKIQQSESSHLCQLVRSRAVELAFIRLPLDLGDDLAVLHFDQEPFYLISSGDLPIDLDREVSLAELSELPLLLPSTQGLGVHYLILNAFAELQLEPNLLGECSDIALLMNLVSSGFGVSIVPETLLKQHPGYPIVSHKIADEAGMTSSVGLVALRNRRLSKAALHFIELLQSSGDKG</sequence>
<dbReference type="InterPro" id="IPR005119">
    <property type="entry name" value="LysR_subst-bd"/>
</dbReference>
<reference evidence="6 7" key="1">
    <citation type="submission" date="2020-08" db="EMBL/GenBank/DDBJ databases">
        <title>Cohnella phylogeny.</title>
        <authorList>
            <person name="Dunlap C."/>
        </authorList>
    </citation>
    <scope>NUCLEOTIDE SEQUENCE [LARGE SCALE GENOMIC DNA]</scope>
    <source>
        <strain evidence="6 7">DSM 25241</strain>
    </source>
</reference>
<organism evidence="6 7">
    <name type="scientific">Cohnella thailandensis</name>
    <dbReference type="NCBI Taxonomy" id="557557"/>
    <lineage>
        <taxon>Bacteria</taxon>
        <taxon>Bacillati</taxon>
        <taxon>Bacillota</taxon>
        <taxon>Bacilli</taxon>
        <taxon>Bacillales</taxon>
        <taxon>Paenibacillaceae</taxon>
        <taxon>Cohnella</taxon>
    </lineage>
</organism>
<dbReference type="Proteomes" id="UP000535838">
    <property type="component" value="Unassembled WGS sequence"/>
</dbReference>
<dbReference type="Gene3D" id="1.10.10.10">
    <property type="entry name" value="Winged helix-like DNA-binding domain superfamily/Winged helix DNA-binding domain"/>
    <property type="match status" value="1"/>
</dbReference>
<keyword evidence="7" id="KW-1185">Reference proteome</keyword>
<dbReference type="GO" id="GO:0003700">
    <property type="term" value="F:DNA-binding transcription factor activity"/>
    <property type="evidence" value="ECO:0007669"/>
    <property type="project" value="InterPro"/>
</dbReference>
<keyword evidence="3" id="KW-0238">DNA-binding</keyword>
<evidence type="ECO:0000259" key="5">
    <source>
        <dbReference type="PROSITE" id="PS50931"/>
    </source>
</evidence>
<gene>
    <name evidence="6" type="ORF">H7B67_30305</name>
</gene>
<dbReference type="GO" id="GO:0003677">
    <property type="term" value="F:DNA binding"/>
    <property type="evidence" value="ECO:0007669"/>
    <property type="project" value="UniProtKB-KW"/>
</dbReference>
<dbReference type="PANTHER" id="PTHR30346:SF28">
    <property type="entry name" value="HTH-TYPE TRANSCRIPTIONAL REGULATOR CYNR"/>
    <property type="match status" value="1"/>
</dbReference>